<sequence>MTKRPTGSPPVISGFSFVRHLGSGGFADVFLYQELWFDRLVAIKVLSERLSDEAVRRFIDEANVLARLSNHPSIVTVHRAGISDDARPYLVMEYCSQPNLEDRYRVSPLSESEALSIGIEIAGAVEAMHRAGLLHRDIKPANILTTDYGRPALADFGIAAAIGTDVHAMSVPWAPPELFTAGACGDQRGDVYSLAATLYTVLAGRTPLEQAAGAGQAPDLVERIRTQPVPPIDRADVSDGMQTALAQAMAKSPDHRYPSAAEFGRALQRVQIALGPSQPYPDGPALPQIPDRRQPAATQLPPRVTPSPATISYPTPPTVLKSSVPPPASMAAPVPSRSRRAPTAIIAAAAVILALAVTIGVVLLRPWSNGEAAQPEPGGGAATSSTPSPAPSTEDRETLDLPVGPAIGATQLLVPRYKKLTPPGELWLVDTADPTLSRQVDAVLHGSPFGIGISPDRRTITYIDAGLAVRAMPAAGGNGRLLFDSPAGCGRISHKAWSPTDQSVFVLECQPSDGPRELVVVDIDGTVIRKLNTGDLQPSDPAISPDGKTIAFCGTLSDTSEEGGAIYVMPLDGSSDPRAVTESPEEADSDAQWSPDGESLAFRRRVGPPRGEKFNADSRLSDHDIMTVAARGGTPKTLVSGAATDNMPSWSPDGRTIAFISNRDANGDRTESKDIWLVPADGGEPAPLGLTAPRYATPAWTTR</sequence>
<dbReference type="InterPro" id="IPR017441">
    <property type="entry name" value="Protein_kinase_ATP_BS"/>
</dbReference>
<evidence type="ECO:0000256" key="8">
    <source>
        <dbReference type="SAM" id="MobiDB-lite"/>
    </source>
</evidence>
<dbReference type="AlphaFoldDB" id="F5XGB9"/>
<accession>F5XGB9</accession>
<keyword evidence="9" id="KW-0812">Transmembrane</keyword>
<dbReference type="EMBL" id="AP012204">
    <property type="protein sequence ID" value="BAK33026.1"/>
    <property type="molecule type" value="Genomic_DNA"/>
</dbReference>
<dbReference type="PANTHER" id="PTHR43289:SF6">
    <property type="entry name" value="SERINE_THREONINE-PROTEIN KINASE NEKL-3"/>
    <property type="match status" value="1"/>
</dbReference>
<gene>
    <name evidence="11" type="ordered locus">MLP_00120</name>
</gene>
<evidence type="ECO:0000256" key="6">
    <source>
        <dbReference type="ARBA" id="ARBA00022840"/>
    </source>
</evidence>
<dbReference type="eggNOG" id="COG0823">
    <property type="taxonomic scope" value="Bacteria"/>
</dbReference>
<dbReference type="EC" id="2.7.11.1" evidence="1"/>
<dbReference type="RefSeq" id="WP_013860915.1">
    <property type="nucleotide sequence ID" value="NC_015635.1"/>
</dbReference>
<evidence type="ECO:0000259" key="10">
    <source>
        <dbReference type="PROSITE" id="PS50011"/>
    </source>
</evidence>
<evidence type="ECO:0000256" key="4">
    <source>
        <dbReference type="ARBA" id="ARBA00022741"/>
    </source>
</evidence>
<dbReference type="Gene3D" id="1.10.510.10">
    <property type="entry name" value="Transferase(Phosphotransferase) domain 1"/>
    <property type="match status" value="1"/>
</dbReference>
<dbReference type="STRING" id="1032480.MLP_00120"/>
<dbReference type="GO" id="GO:0005524">
    <property type="term" value="F:ATP binding"/>
    <property type="evidence" value="ECO:0007669"/>
    <property type="project" value="UniProtKB-UniRule"/>
</dbReference>
<dbReference type="KEGG" id="mph:MLP_00120"/>
<dbReference type="Pfam" id="PF00069">
    <property type="entry name" value="Pkinase"/>
    <property type="match status" value="1"/>
</dbReference>
<dbReference type="PANTHER" id="PTHR43289">
    <property type="entry name" value="MITOGEN-ACTIVATED PROTEIN KINASE KINASE KINASE 20-RELATED"/>
    <property type="match status" value="1"/>
</dbReference>
<evidence type="ECO:0000256" key="7">
    <source>
        <dbReference type="PROSITE-ProRule" id="PRU10141"/>
    </source>
</evidence>
<evidence type="ECO:0000256" key="2">
    <source>
        <dbReference type="ARBA" id="ARBA00022527"/>
    </source>
</evidence>
<dbReference type="InterPro" id="IPR011009">
    <property type="entry name" value="Kinase-like_dom_sf"/>
</dbReference>
<proteinExistence type="predicted"/>
<evidence type="ECO:0000256" key="1">
    <source>
        <dbReference type="ARBA" id="ARBA00012513"/>
    </source>
</evidence>
<evidence type="ECO:0000256" key="9">
    <source>
        <dbReference type="SAM" id="Phobius"/>
    </source>
</evidence>
<keyword evidence="9" id="KW-1133">Transmembrane helix</keyword>
<protein>
    <recommendedName>
        <fullName evidence="1">non-specific serine/threonine protein kinase</fullName>
        <ecNumber evidence="1">2.7.11.1</ecNumber>
    </recommendedName>
</protein>
<feature type="region of interest" description="Disordered" evidence="8">
    <location>
        <begin position="275"/>
        <end position="338"/>
    </location>
</feature>
<reference evidence="11 12" key="1">
    <citation type="submission" date="2011-05" db="EMBL/GenBank/DDBJ databases">
        <title>Whole genome sequence of Microlunatus phosphovorus NM-1.</title>
        <authorList>
            <person name="Hosoyama A."/>
            <person name="Sasaki K."/>
            <person name="Harada T."/>
            <person name="Igarashi R."/>
            <person name="Kawakoshi A."/>
            <person name="Sasagawa M."/>
            <person name="Fukada J."/>
            <person name="Nakamura S."/>
            <person name="Katano Y."/>
            <person name="Hanada S."/>
            <person name="Kamagata Y."/>
            <person name="Nakamura N."/>
            <person name="Yamazaki S."/>
            <person name="Fujita N."/>
        </authorList>
    </citation>
    <scope>NUCLEOTIDE SEQUENCE [LARGE SCALE GENOMIC DNA]</scope>
    <source>
        <strain evidence="12">ATCC 700054 / DSM 10555 / JCM 9379 / NBRC 101784 / NCIMB 13414 / VKM Ac-1990 / NM-1</strain>
    </source>
</reference>
<dbReference type="PROSITE" id="PS00107">
    <property type="entry name" value="PROTEIN_KINASE_ATP"/>
    <property type="match status" value="1"/>
</dbReference>
<keyword evidence="5 11" id="KW-0418">Kinase</keyword>
<evidence type="ECO:0000313" key="12">
    <source>
        <dbReference type="Proteomes" id="UP000007947"/>
    </source>
</evidence>
<keyword evidence="3 11" id="KW-0808">Transferase</keyword>
<dbReference type="OrthoDB" id="9762169at2"/>
<dbReference type="eggNOG" id="COG0515">
    <property type="taxonomic scope" value="Bacteria"/>
</dbReference>
<dbReference type="InterPro" id="IPR008271">
    <property type="entry name" value="Ser/Thr_kinase_AS"/>
</dbReference>
<keyword evidence="2 11" id="KW-0723">Serine/threonine-protein kinase</keyword>
<dbReference type="GO" id="GO:0004674">
    <property type="term" value="F:protein serine/threonine kinase activity"/>
    <property type="evidence" value="ECO:0007669"/>
    <property type="project" value="UniProtKB-KW"/>
</dbReference>
<dbReference type="HOGENOM" id="CLU_392231_0_0_11"/>
<feature type="binding site" evidence="7">
    <location>
        <position position="44"/>
    </location>
    <ligand>
        <name>ATP</name>
        <dbReference type="ChEBI" id="CHEBI:30616"/>
    </ligand>
</feature>
<feature type="region of interest" description="Disordered" evidence="8">
    <location>
        <begin position="571"/>
        <end position="617"/>
    </location>
</feature>
<dbReference type="SMART" id="SM00220">
    <property type="entry name" value="S_TKc"/>
    <property type="match status" value="1"/>
</dbReference>
<feature type="compositionally biased region" description="Low complexity" evidence="8">
    <location>
        <begin position="329"/>
        <end position="338"/>
    </location>
</feature>
<feature type="domain" description="Protein kinase" evidence="10">
    <location>
        <begin position="15"/>
        <end position="274"/>
    </location>
</feature>
<feature type="transmembrane region" description="Helical" evidence="9">
    <location>
        <begin position="344"/>
        <end position="364"/>
    </location>
</feature>
<dbReference type="InterPro" id="IPR011659">
    <property type="entry name" value="WD40"/>
</dbReference>
<dbReference type="eggNOG" id="COG3170">
    <property type="taxonomic scope" value="Bacteria"/>
</dbReference>
<dbReference type="SUPFAM" id="SSF56112">
    <property type="entry name" value="Protein kinase-like (PK-like)"/>
    <property type="match status" value="1"/>
</dbReference>
<name>F5XGB9_MICPN</name>
<dbReference type="Pfam" id="PF07676">
    <property type="entry name" value="PD40"/>
    <property type="match status" value="2"/>
</dbReference>
<feature type="compositionally biased region" description="Low complexity" evidence="8">
    <location>
        <begin position="372"/>
        <end position="387"/>
    </location>
</feature>
<keyword evidence="12" id="KW-1185">Reference proteome</keyword>
<organism evidence="11 12">
    <name type="scientific">Microlunatus phosphovorus (strain ATCC 700054 / DSM 10555 / JCM 9379 / NBRC 101784 / NCIMB 13414 / VKM Ac-1990 / NM-1)</name>
    <dbReference type="NCBI Taxonomy" id="1032480"/>
    <lineage>
        <taxon>Bacteria</taxon>
        <taxon>Bacillati</taxon>
        <taxon>Actinomycetota</taxon>
        <taxon>Actinomycetes</taxon>
        <taxon>Propionibacteriales</taxon>
        <taxon>Propionibacteriaceae</taxon>
        <taxon>Microlunatus</taxon>
    </lineage>
</organism>
<dbReference type="CDD" id="cd14014">
    <property type="entry name" value="STKc_PknB_like"/>
    <property type="match status" value="1"/>
</dbReference>
<feature type="region of interest" description="Disordered" evidence="8">
    <location>
        <begin position="372"/>
        <end position="401"/>
    </location>
</feature>
<dbReference type="PROSITE" id="PS50011">
    <property type="entry name" value="PROTEIN_KINASE_DOM"/>
    <property type="match status" value="1"/>
</dbReference>
<dbReference type="PROSITE" id="PS00108">
    <property type="entry name" value="PROTEIN_KINASE_ST"/>
    <property type="match status" value="1"/>
</dbReference>
<evidence type="ECO:0000313" key="11">
    <source>
        <dbReference type="EMBL" id="BAK33026.1"/>
    </source>
</evidence>
<dbReference type="Proteomes" id="UP000007947">
    <property type="component" value="Chromosome"/>
</dbReference>
<keyword evidence="6 7" id="KW-0067">ATP-binding</keyword>
<evidence type="ECO:0000256" key="5">
    <source>
        <dbReference type="ARBA" id="ARBA00022777"/>
    </source>
</evidence>
<keyword evidence="4 7" id="KW-0547">Nucleotide-binding</keyword>
<dbReference type="SUPFAM" id="SSF69304">
    <property type="entry name" value="Tricorn protease N-terminal domain"/>
    <property type="match status" value="1"/>
</dbReference>
<dbReference type="InterPro" id="IPR011042">
    <property type="entry name" value="6-blade_b-propeller_TolB-like"/>
</dbReference>
<evidence type="ECO:0000256" key="3">
    <source>
        <dbReference type="ARBA" id="ARBA00022679"/>
    </source>
</evidence>
<dbReference type="InterPro" id="IPR000719">
    <property type="entry name" value="Prot_kinase_dom"/>
</dbReference>
<dbReference type="Gene3D" id="2.120.10.30">
    <property type="entry name" value="TolB, C-terminal domain"/>
    <property type="match status" value="2"/>
</dbReference>
<keyword evidence="9" id="KW-0472">Membrane</keyword>